<name>A0A0A8Z4S4_ARUDO</name>
<reference evidence="1" key="2">
    <citation type="journal article" date="2015" name="Data Brief">
        <title>Shoot transcriptome of the giant reed, Arundo donax.</title>
        <authorList>
            <person name="Barrero R.A."/>
            <person name="Guerrero F.D."/>
            <person name="Moolhuijzen P."/>
            <person name="Goolsby J.A."/>
            <person name="Tidwell J."/>
            <person name="Bellgard S.E."/>
            <person name="Bellgard M.I."/>
        </authorList>
    </citation>
    <scope>NUCLEOTIDE SEQUENCE</scope>
    <source>
        <tissue evidence="1">Shoot tissue taken approximately 20 cm above the soil surface</tissue>
    </source>
</reference>
<reference evidence="1" key="1">
    <citation type="submission" date="2014-09" db="EMBL/GenBank/DDBJ databases">
        <authorList>
            <person name="Magalhaes I.L.F."/>
            <person name="Oliveira U."/>
            <person name="Santos F.R."/>
            <person name="Vidigal T.H.D.A."/>
            <person name="Brescovit A.D."/>
            <person name="Santos A.J."/>
        </authorList>
    </citation>
    <scope>NUCLEOTIDE SEQUENCE</scope>
    <source>
        <tissue evidence="1">Shoot tissue taken approximately 20 cm above the soil surface</tissue>
    </source>
</reference>
<accession>A0A0A8Z4S4</accession>
<dbReference type="EMBL" id="GBRH01266150">
    <property type="protein sequence ID" value="JAD31745.1"/>
    <property type="molecule type" value="Transcribed_RNA"/>
</dbReference>
<evidence type="ECO:0000313" key="1">
    <source>
        <dbReference type="EMBL" id="JAD31745.1"/>
    </source>
</evidence>
<sequence>MESWWAFRVWDSCVGIMAQAENETSVSFLKKLRGVSSMQS</sequence>
<protein>
    <submittedName>
        <fullName evidence="1">Uncharacterized protein</fullName>
    </submittedName>
</protein>
<proteinExistence type="predicted"/>
<organism evidence="1">
    <name type="scientific">Arundo donax</name>
    <name type="common">Giant reed</name>
    <name type="synonym">Donax arundinaceus</name>
    <dbReference type="NCBI Taxonomy" id="35708"/>
    <lineage>
        <taxon>Eukaryota</taxon>
        <taxon>Viridiplantae</taxon>
        <taxon>Streptophyta</taxon>
        <taxon>Embryophyta</taxon>
        <taxon>Tracheophyta</taxon>
        <taxon>Spermatophyta</taxon>
        <taxon>Magnoliopsida</taxon>
        <taxon>Liliopsida</taxon>
        <taxon>Poales</taxon>
        <taxon>Poaceae</taxon>
        <taxon>PACMAD clade</taxon>
        <taxon>Arundinoideae</taxon>
        <taxon>Arundineae</taxon>
        <taxon>Arundo</taxon>
    </lineage>
</organism>
<dbReference type="AlphaFoldDB" id="A0A0A8Z4S4"/>